<organism evidence="1 2">
    <name type="scientific">Vigna unguiculata</name>
    <name type="common">Cowpea</name>
    <dbReference type="NCBI Taxonomy" id="3917"/>
    <lineage>
        <taxon>Eukaryota</taxon>
        <taxon>Viridiplantae</taxon>
        <taxon>Streptophyta</taxon>
        <taxon>Embryophyta</taxon>
        <taxon>Tracheophyta</taxon>
        <taxon>Spermatophyta</taxon>
        <taxon>Magnoliopsida</taxon>
        <taxon>eudicotyledons</taxon>
        <taxon>Gunneridae</taxon>
        <taxon>Pentapetalae</taxon>
        <taxon>rosids</taxon>
        <taxon>fabids</taxon>
        <taxon>Fabales</taxon>
        <taxon>Fabaceae</taxon>
        <taxon>Papilionoideae</taxon>
        <taxon>50 kb inversion clade</taxon>
        <taxon>NPAAA clade</taxon>
        <taxon>indigoferoid/millettioid clade</taxon>
        <taxon>Phaseoleae</taxon>
        <taxon>Vigna</taxon>
    </lineage>
</organism>
<keyword evidence="2" id="KW-1185">Reference proteome</keyword>
<gene>
    <name evidence="1" type="ORF">DEO72_LG6g1426</name>
</gene>
<reference evidence="1 2" key="1">
    <citation type="submission" date="2019-04" db="EMBL/GenBank/DDBJ databases">
        <title>An improved genome assembly and genetic linkage map for asparagus bean, Vigna unguiculata ssp. sesquipedialis.</title>
        <authorList>
            <person name="Xia Q."/>
            <person name="Zhang R."/>
            <person name="Dong Y."/>
        </authorList>
    </citation>
    <scope>NUCLEOTIDE SEQUENCE [LARGE SCALE GENOMIC DNA]</scope>
    <source>
        <tissue evidence="1">Leaf</tissue>
    </source>
</reference>
<dbReference type="Proteomes" id="UP000501690">
    <property type="component" value="Linkage Group LG6"/>
</dbReference>
<evidence type="ECO:0000313" key="2">
    <source>
        <dbReference type="Proteomes" id="UP000501690"/>
    </source>
</evidence>
<accession>A0A4D6M885</accession>
<evidence type="ECO:0000313" key="1">
    <source>
        <dbReference type="EMBL" id="QCD96718.1"/>
    </source>
</evidence>
<dbReference type="EMBL" id="CP039350">
    <property type="protein sequence ID" value="QCD96718.1"/>
    <property type="molecule type" value="Genomic_DNA"/>
</dbReference>
<sequence>MVGGHALWNQIRTFGPGCFLYSALVLEPRHIGERQKRVVFGLRCQPKPYGVLFCLGSLRTRSHRGTLLAPPLALLRSSSPLRSSANVVTTRPSPALNDQPTATLRPMLPLHGLNATTTNHHEPIEPRDLEIQHLHRRSKQNFKPLLRATLPLCRHHHRKQRKRLTTKSRLCREPRARLLRQ</sequence>
<name>A0A4D6M885_VIGUN</name>
<protein>
    <submittedName>
        <fullName evidence="1">Uncharacterized protein</fullName>
    </submittedName>
</protein>
<dbReference type="AlphaFoldDB" id="A0A4D6M885"/>
<proteinExistence type="predicted"/>